<gene>
    <name evidence="2" type="ORF">B0H16DRAFT_1535382</name>
</gene>
<reference evidence="2" key="1">
    <citation type="submission" date="2023-03" db="EMBL/GenBank/DDBJ databases">
        <title>Massive genome expansion in bonnet fungi (Mycena s.s.) driven by repeated elements and novel gene families across ecological guilds.</title>
        <authorList>
            <consortium name="Lawrence Berkeley National Laboratory"/>
            <person name="Harder C.B."/>
            <person name="Miyauchi S."/>
            <person name="Viragh M."/>
            <person name="Kuo A."/>
            <person name="Thoen E."/>
            <person name="Andreopoulos B."/>
            <person name="Lu D."/>
            <person name="Skrede I."/>
            <person name="Drula E."/>
            <person name="Henrissat B."/>
            <person name="Morin E."/>
            <person name="Kohler A."/>
            <person name="Barry K."/>
            <person name="LaButti K."/>
            <person name="Morin E."/>
            <person name="Salamov A."/>
            <person name="Lipzen A."/>
            <person name="Mereny Z."/>
            <person name="Hegedus B."/>
            <person name="Baldrian P."/>
            <person name="Stursova M."/>
            <person name="Weitz H."/>
            <person name="Taylor A."/>
            <person name="Grigoriev I.V."/>
            <person name="Nagy L.G."/>
            <person name="Martin F."/>
            <person name="Kauserud H."/>
        </authorList>
    </citation>
    <scope>NUCLEOTIDE SEQUENCE</scope>
    <source>
        <strain evidence="2">CBHHK182m</strain>
    </source>
</reference>
<evidence type="ECO:0008006" key="4">
    <source>
        <dbReference type="Google" id="ProtNLM"/>
    </source>
</evidence>
<feature type="signal peptide" evidence="1">
    <location>
        <begin position="1"/>
        <end position="32"/>
    </location>
</feature>
<accession>A0AAD7J7Y0</accession>
<evidence type="ECO:0000313" key="2">
    <source>
        <dbReference type="EMBL" id="KAJ7758701.1"/>
    </source>
</evidence>
<evidence type="ECO:0000313" key="3">
    <source>
        <dbReference type="Proteomes" id="UP001215598"/>
    </source>
</evidence>
<keyword evidence="1" id="KW-0732">Signal</keyword>
<feature type="chain" id="PRO_5041910331" description="Secreted protein" evidence="1">
    <location>
        <begin position="33"/>
        <end position="89"/>
    </location>
</feature>
<dbReference type="Proteomes" id="UP001215598">
    <property type="component" value="Unassembled WGS sequence"/>
</dbReference>
<dbReference type="AlphaFoldDB" id="A0AAD7J7Y0"/>
<keyword evidence="3" id="KW-1185">Reference proteome</keyword>
<evidence type="ECO:0000256" key="1">
    <source>
        <dbReference type="SAM" id="SignalP"/>
    </source>
</evidence>
<sequence>MSCPRSPKLVCQILVFKLFNHALTSCIHPVHGRATENTERRCDANIRYVQCTCSPSTISRQTDSLVNLRPDIGLSMEASLSYLRLNQKV</sequence>
<name>A0AAD7J7Y0_9AGAR</name>
<dbReference type="EMBL" id="JARKIB010000041">
    <property type="protein sequence ID" value="KAJ7758701.1"/>
    <property type="molecule type" value="Genomic_DNA"/>
</dbReference>
<comment type="caution">
    <text evidence="2">The sequence shown here is derived from an EMBL/GenBank/DDBJ whole genome shotgun (WGS) entry which is preliminary data.</text>
</comment>
<protein>
    <recommendedName>
        <fullName evidence="4">Secreted protein</fullName>
    </recommendedName>
</protein>
<proteinExistence type="predicted"/>
<organism evidence="2 3">
    <name type="scientific">Mycena metata</name>
    <dbReference type="NCBI Taxonomy" id="1033252"/>
    <lineage>
        <taxon>Eukaryota</taxon>
        <taxon>Fungi</taxon>
        <taxon>Dikarya</taxon>
        <taxon>Basidiomycota</taxon>
        <taxon>Agaricomycotina</taxon>
        <taxon>Agaricomycetes</taxon>
        <taxon>Agaricomycetidae</taxon>
        <taxon>Agaricales</taxon>
        <taxon>Marasmiineae</taxon>
        <taxon>Mycenaceae</taxon>
        <taxon>Mycena</taxon>
    </lineage>
</organism>